<dbReference type="Proteomes" id="UP000682982">
    <property type="component" value="Unassembled WGS sequence"/>
</dbReference>
<name>A0ABS5GZ16_9BURK</name>
<protein>
    <recommendedName>
        <fullName evidence="3">DRBM domain-containing protein</fullName>
    </recommendedName>
</protein>
<gene>
    <name evidence="1" type="ORF">KDM87_02190</name>
</gene>
<dbReference type="EMBL" id="JAGSPK010000001">
    <property type="protein sequence ID" value="MBR7791389.1"/>
    <property type="molecule type" value="Genomic_DNA"/>
</dbReference>
<evidence type="ECO:0008006" key="3">
    <source>
        <dbReference type="Google" id="ProtNLM"/>
    </source>
</evidence>
<sequence length="56" mass="5830">MSLDGFSCEAAAYAQVNVFLPDETNLLASGGAEVSESQVNQASAKALLAHYLVAKE</sequence>
<evidence type="ECO:0000313" key="2">
    <source>
        <dbReference type="Proteomes" id="UP000682982"/>
    </source>
</evidence>
<reference evidence="1 2" key="1">
    <citation type="submission" date="2021-04" db="EMBL/GenBank/DDBJ databases">
        <title>novel species isolated from subtropical streams in China.</title>
        <authorList>
            <person name="Lu H."/>
        </authorList>
    </citation>
    <scope>NUCLEOTIDE SEQUENCE [LARGE SCALE GENOMIC DNA]</scope>
    <source>
        <strain evidence="1 2">FT147W</strain>
    </source>
</reference>
<organism evidence="1 2">
    <name type="scientific">Undibacterium rivi</name>
    <dbReference type="NCBI Taxonomy" id="2828729"/>
    <lineage>
        <taxon>Bacteria</taxon>
        <taxon>Pseudomonadati</taxon>
        <taxon>Pseudomonadota</taxon>
        <taxon>Betaproteobacteria</taxon>
        <taxon>Burkholderiales</taxon>
        <taxon>Oxalobacteraceae</taxon>
        <taxon>Undibacterium</taxon>
    </lineage>
</organism>
<evidence type="ECO:0000313" key="1">
    <source>
        <dbReference type="EMBL" id="MBR7791389.1"/>
    </source>
</evidence>
<keyword evidence="2" id="KW-1185">Reference proteome</keyword>
<dbReference type="RefSeq" id="WP_212677571.1">
    <property type="nucleotide sequence ID" value="NZ_JAGSPK010000001.1"/>
</dbReference>
<comment type="caution">
    <text evidence="1">The sequence shown here is derived from an EMBL/GenBank/DDBJ whole genome shotgun (WGS) entry which is preliminary data.</text>
</comment>
<proteinExistence type="predicted"/>
<accession>A0ABS5GZ16</accession>